<dbReference type="AlphaFoldDB" id="A0A3E2W335"/>
<evidence type="ECO:0000313" key="1">
    <source>
        <dbReference type="EMBL" id="RGC18566.1"/>
    </source>
</evidence>
<comment type="caution">
    <text evidence="1">The sequence shown here is derived from an EMBL/GenBank/DDBJ whole genome shotgun (WGS) entry which is preliminary data.</text>
</comment>
<dbReference type="RefSeq" id="WP_117441810.1">
    <property type="nucleotide sequence ID" value="NZ_JAJFEN010000008.1"/>
</dbReference>
<evidence type="ECO:0000313" key="2">
    <source>
        <dbReference type="Proteomes" id="UP000260025"/>
    </source>
</evidence>
<gene>
    <name evidence="1" type="ORF">DXA38_02400</name>
</gene>
<sequence>MENRMNFPGNALRLCIDRRNEDIHGRLYCMAGQEAVTFDDSCTLFMLGEEIFDYLQVPQAYQQKRSFRKVEGYLTSIAWTPWENPLMIYEQQGQCATFDIIVQTRKKTSWQGLLKDAKGNVLASFGSDLELLHKITENIPV</sequence>
<proteinExistence type="predicted"/>
<dbReference type="Proteomes" id="UP000260025">
    <property type="component" value="Unassembled WGS sequence"/>
</dbReference>
<dbReference type="OrthoDB" id="2086691at2"/>
<organism evidence="1 2">
    <name type="scientific">Clostridium innocuum</name>
    <dbReference type="NCBI Taxonomy" id="1522"/>
    <lineage>
        <taxon>Bacteria</taxon>
        <taxon>Bacillati</taxon>
        <taxon>Bacillota</taxon>
        <taxon>Clostridia</taxon>
        <taxon>Eubacteriales</taxon>
        <taxon>Clostridiaceae</taxon>
        <taxon>Clostridium</taxon>
    </lineage>
</organism>
<name>A0A3E2W335_CLOIN</name>
<dbReference type="EMBL" id="QVEV01000002">
    <property type="protein sequence ID" value="RGC18566.1"/>
    <property type="molecule type" value="Genomic_DNA"/>
</dbReference>
<reference evidence="1 2" key="1">
    <citation type="submission" date="2018-08" db="EMBL/GenBank/DDBJ databases">
        <title>A genome reference for cultivated species of the human gut microbiota.</title>
        <authorList>
            <person name="Zou Y."/>
            <person name="Xue W."/>
            <person name="Luo G."/>
        </authorList>
    </citation>
    <scope>NUCLEOTIDE SEQUENCE [LARGE SCALE GENOMIC DNA]</scope>
    <source>
        <strain evidence="1 2">OF01-2LB</strain>
    </source>
</reference>
<protein>
    <submittedName>
        <fullName evidence="1">Uncharacterized protein</fullName>
    </submittedName>
</protein>
<accession>A0A3E2W335</accession>